<comment type="caution">
    <text evidence="3">The sequence shown here is derived from an EMBL/GenBank/DDBJ whole genome shotgun (WGS) entry which is preliminary data.</text>
</comment>
<dbReference type="EMBL" id="RRCN01000001">
    <property type="protein sequence ID" value="RRJ66735.1"/>
    <property type="molecule type" value="Genomic_DNA"/>
</dbReference>
<dbReference type="OrthoDB" id="2613421at2"/>
<dbReference type="AlphaFoldDB" id="A0A3P3U8R2"/>
<dbReference type="GO" id="GO:0016020">
    <property type="term" value="C:membrane"/>
    <property type="evidence" value="ECO:0007669"/>
    <property type="project" value="InterPro"/>
</dbReference>
<dbReference type="Proteomes" id="UP000267017">
    <property type="component" value="Unassembled WGS sequence"/>
</dbReference>
<evidence type="ECO:0000313" key="4">
    <source>
        <dbReference type="Proteomes" id="UP000267017"/>
    </source>
</evidence>
<feature type="chain" id="PRO_5038634329" evidence="1">
    <location>
        <begin position="22"/>
        <end position="118"/>
    </location>
</feature>
<evidence type="ECO:0000313" key="3">
    <source>
        <dbReference type="EMBL" id="RRJ66735.1"/>
    </source>
</evidence>
<dbReference type="Gene3D" id="3.90.1010.20">
    <property type="match status" value="1"/>
</dbReference>
<evidence type="ECO:0000256" key="1">
    <source>
        <dbReference type="SAM" id="SignalP"/>
    </source>
</evidence>
<dbReference type="RefSeq" id="WP_128634521.1">
    <property type="nucleotide sequence ID" value="NZ_RRCN01000001.1"/>
</dbReference>
<keyword evidence="1" id="KW-0732">Signal</keyword>
<dbReference type="PROSITE" id="PS51257">
    <property type="entry name" value="PROKAR_LIPOPROTEIN"/>
    <property type="match status" value="1"/>
</dbReference>
<gene>
    <name evidence="3" type="ORF">EHV15_30240</name>
</gene>
<dbReference type="SMART" id="SM00900">
    <property type="entry name" value="FMN_bind"/>
    <property type="match status" value="1"/>
</dbReference>
<accession>A0A3P3U8R2</accession>
<proteinExistence type="predicted"/>
<reference evidence="3 4" key="1">
    <citation type="submission" date="2018-11" db="EMBL/GenBank/DDBJ databases">
        <title>Genome sequencing of Paenibacillus sp. KCOM 3021 (= ChDC PVNT-B20).</title>
        <authorList>
            <person name="Kook J.-K."/>
            <person name="Park S.-N."/>
            <person name="Lim Y.K."/>
        </authorList>
    </citation>
    <scope>NUCLEOTIDE SEQUENCE [LARGE SCALE GENOMIC DNA]</scope>
    <source>
        <strain evidence="3 4">KCOM 3021</strain>
    </source>
</reference>
<keyword evidence="4" id="KW-1185">Reference proteome</keyword>
<evidence type="ECO:0000259" key="2">
    <source>
        <dbReference type="SMART" id="SM00900"/>
    </source>
</evidence>
<organism evidence="3 4">
    <name type="scientific">Paenibacillus oralis</name>
    <dbReference type="NCBI Taxonomy" id="2490856"/>
    <lineage>
        <taxon>Bacteria</taxon>
        <taxon>Bacillati</taxon>
        <taxon>Bacillota</taxon>
        <taxon>Bacilli</taxon>
        <taxon>Bacillales</taxon>
        <taxon>Paenibacillaceae</taxon>
        <taxon>Paenibacillus</taxon>
    </lineage>
</organism>
<dbReference type="InterPro" id="IPR007329">
    <property type="entry name" value="FMN-bd"/>
</dbReference>
<feature type="domain" description="FMN-binding" evidence="2">
    <location>
        <begin position="41"/>
        <end position="116"/>
    </location>
</feature>
<dbReference type="Pfam" id="PF04205">
    <property type="entry name" value="FMN_bind"/>
    <property type="match status" value="1"/>
</dbReference>
<dbReference type="GO" id="GO:0010181">
    <property type="term" value="F:FMN binding"/>
    <property type="evidence" value="ECO:0007669"/>
    <property type="project" value="InterPro"/>
</dbReference>
<feature type="signal peptide" evidence="1">
    <location>
        <begin position="1"/>
        <end position="21"/>
    </location>
</feature>
<protein>
    <submittedName>
        <fullName evidence="3">FMN-binding protein</fullName>
    </submittedName>
</protein>
<name>A0A3P3U8R2_9BACL</name>
<sequence>MSKKAKIGIFTVVLGASLALAGCSGAGGNYVDGTYEGSAQGAKSEVKVAVEIKGKKIANIEIVEHGETQSIIDAAVETTIPEIIEKQTTEGVDVVSGASKSSAAVIEAVAEALEGAQK</sequence>